<dbReference type="Proteomes" id="UP000054359">
    <property type="component" value="Unassembled WGS sequence"/>
</dbReference>
<dbReference type="Gene3D" id="3.40.350.10">
    <property type="entry name" value="Creatinase/prolidase N-terminal domain"/>
    <property type="match status" value="2"/>
</dbReference>
<dbReference type="InterPro" id="IPR050422">
    <property type="entry name" value="X-Pro_aminopeptidase_P"/>
</dbReference>
<dbReference type="PANTHER" id="PTHR43763">
    <property type="entry name" value="XAA-PRO AMINOPEPTIDASE 1"/>
    <property type="match status" value="1"/>
</dbReference>
<keyword evidence="3" id="KW-0378">Hydrolase</keyword>
<dbReference type="AlphaFoldDB" id="A0A087SVH2"/>
<name>A0A087SVH2_STEMI</name>
<keyword evidence="2" id="KW-0479">Metal-binding</keyword>
<keyword evidence="8" id="KW-1185">Reference proteome</keyword>
<reference evidence="7 8" key="1">
    <citation type="submission" date="2013-11" db="EMBL/GenBank/DDBJ databases">
        <title>Genome sequencing of Stegodyphus mimosarum.</title>
        <authorList>
            <person name="Bechsgaard J."/>
        </authorList>
    </citation>
    <scope>NUCLEOTIDE SEQUENCE [LARGE SCALE GENOMIC DNA]</scope>
</reference>
<dbReference type="InterPro" id="IPR033740">
    <property type="entry name" value="Pept_M24B"/>
</dbReference>
<dbReference type="InterPro" id="IPR036005">
    <property type="entry name" value="Creatinase/aminopeptidase-like"/>
</dbReference>
<keyword evidence="7" id="KW-0645">Protease</keyword>
<dbReference type="OrthoDB" id="9995434at2759"/>
<dbReference type="Pfam" id="PF00557">
    <property type="entry name" value="Peptidase_M24"/>
    <property type="match status" value="1"/>
</dbReference>
<sequence length="666" mass="76592">MADKYPELLSERILVYQTPKKLPRSISSSVRESCLSSNDIVGIRSNTTDRLRRLRLRMKASNYDAYIVPTDDEHQSEFVADHDKRREFITGFTGTAGTAVILQDKSALWTDGRYFIQAEKELDCNWLLMKRHQRRYPSVSDWLIQNLHTGAHVGADSKLIAYKQWLHLKEKLKKSGISLDEDDSNLIDDIWNIPQGRAPESVSHIYIHDLKYAGRPWEEKIKDLRDTFDQKMVDGIVIPTLDEISWLFNLRGSDVVYTPVFKAYAFVSKKQIRLYVKPLKMTAEVEKHLCPQVNNETECVQVKDYNKAFEDMANLITEYKRILIPSSSSYAVVNLVPEEKRELEDGPSPVARLKVIKNSVEVLGMKNAALKDAVAIVDFMSMLETEVKNGKHWDEMKAAKTLSRFRREQELNQGESFPAISAFGPNAAIVHYTPQLLTNRNINTKNLYLLDSGGQYLDGTTDITRTFHFGDPSEFEVEAYTRVLMGAINLITATFPEGVRDIDVDILARRPLYNIGLDYLHGTGHGIGYYLGVHEGPIVIGNTAARDRPGFPLKPGMFMSNEPGYYEEQKFGIRLETMMMVVKAHTKYHFNDQKFFTFEPVSFVPFEPKLINLKLLNKKQKEWLNWYNMKTRNTVGIELRRQSRERGLRWLLEKTEYIPVDGDSNH</sequence>
<evidence type="ECO:0000259" key="4">
    <source>
        <dbReference type="Pfam" id="PF00557"/>
    </source>
</evidence>
<dbReference type="FunFam" id="3.90.230.10:FF:000009">
    <property type="entry name" value="xaa-Pro aminopeptidase 2"/>
    <property type="match status" value="1"/>
</dbReference>
<feature type="domain" description="Creatinase N-terminal" evidence="5">
    <location>
        <begin position="50"/>
        <end position="174"/>
    </location>
</feature>
<dbReference type="GO" id="GO:0070006">
    <property type="term" value="F:metalloaminopeptidase activity"/>
    <property type="evidence" value="ECO:0007669"/>
    <property type="project" value="InterPro"/>
</dbReference>
<feature type="domain" description="Peptidase M24" evidence="4">
    <location>
        <begin position="365"/>
        <end position="582"/>
    </location>
</feature>
<dbReference type="EMBL" id="KK112150">
    <property type="protein sequence ID" value="KFM56861.1"/>
    <property type="molecule type" value="Genomic_DNA"/>
</dbReference>
<comment type="similarity">
    <text evidence="1">Belongs to the peptidase M24B family.</text>
</comment>
<dbReference type="SUPFAM" id="SSF53092">
    <property type="entry name" value="Creatinase/prolidase N-terminal domain"/>
    <property type="match status" value="1"/>
</dbReference>
<feature type="domain" description="Peptidase M24 C-terminal" evidence="6">
    <location>
        <begin position="594"/>
        <end position="657"/>
    </location>
</feature>
<dbReference type="InterPro" id="IPR029149">
    <property type="entry name" value="Creatin/AminoP/Spt16_N"/>
</dbReference>
<dbReference type="STRING" id="407821.A0A087SVH2"/>
<dbReference type="GO" id="GO:0005737">
    <property type="term" value="C:cytoplasm"/>
    <property type="evidence" value="ECO:0007669"/>
    <property type="project" value="UniProtKB-ARBA"/>
</dbReference>
<evidence type="ECO:0000256" key="1">
    <source>
        <dbReference type="ARBA" id="ARBA00008766"/>
    </source>
</evidence>
<dbReference type="InterPro" id="IPR032416">
    <property type="entry name" value="Peptidase_M24_C"/>
</dbReference>
<dbReference type="FunFam" id="3.40.350.10:FF:000003">
    <property type="entry name" value="Xaa-pro aminopeptidase P"/>
    <property type="match status" value="1"/>
</dbReference>
<dbReference type="OMA" id="LTHFRYT"/>
<dbReference type="SUPFAM" id="SSF55920">
    <property type="entry name" value="Creatinase/aminopeptidase"/>
    <property type="match status" value="1"/>
</dbReference>
<protein>
    <submittedName>
        <fullName evidence="7">Xaa-Pro aminopeptidase 1</fullName>
    </submittedName>
</protein>
<dbReference type="Pfam" id="PF01321">
    <property type="entry name" value="Creatinase_N"/>
    <property type="match status" value="1"/>
</dbReference>
<dbReference type="GO" id="GO:0046872">
    <property type="term" value="F:metal ion binding"/>
    <property type="evidence" value="ECO:0007669"/>
    <property type="project" value="UniProtKB-KW"/>
</dbReference>
<dbReference type="InterPro" id="IPR000994">
    <property type="entry name" value="Pept_M24"/>
</dbReference>
<dbReference type="Pfam" id="PF16189">
    <property type="entry name" value="Creatinase_N_2"/>
    <property type="match status" value="1"/>
</dbReference>
<dbReference type="Pfam" id="PF16188">
    <property type="entry name" value="Peptidase_M24_C"/>
    <property type="match status" value="1"/>
</dbReference>
<dbReference type="PANTHER" id="PTHR43763:SF6">
    <property type="entry name" value="XAA-PRO AMINOPEPTIDASE 1"/>
    <property type="match status" value="1"/>
</dbReference>
<dbReference type="InterPro" id="IPR000587">
    <property type="entry name" value="Creatinase_N"/>
</dbReference>
<evidence type="ECO:0000256" key="3">
    <source>
        <dbReference type="ARBA" id="ARBA00022801"/>
    </source>
</evidence>
<evidence type="ECO:0000259" key="5">
    <source>
        <dbReference type="Pfam" id="PF01321"/>
    </source>
</evidence>
<dbReference type="Gene3D" id="3.90.230.10">
    <property type="entry name" value="Creatinase/methionine aminopeptidase superfamily"/>
    <property type="match status" value="1"/>
</dbReference>
<dbReference type="CDD" id="cd01085">
    <property type="entry name" value="APP"/>
    <property type="match status" value="1"/>
</dbReference>
<organism evidence="7 8">
    <name type="scientific">Stegodyphus mimosarum</name>
    <name type="common">African social velvet spider</name>
    <dbReference type="NCBI Taxonomy" id="407821"/>
    <lineage>
        <taxon>Eukaryota</taxon>
        <taxon>Metazoa</taxon>
        <taxon>Ecdysozoa</taxon>
        <taxon>Arthropoda</taxon>
        <taxon>Chelicerata</taxon>
        <taxon>Arachnida</taxon>
        <taxon>Araneae</taxon>
        <taxon>Araneomorphae</taxon>
        <taxon>Entelegynae</taxon>
        <taxon>Eresoidea</taxon>
        <taxon>Eresidae</taxon>
        <taxon>Stegodyphus</taxon>
    </lineage>
</organism>
<feature type="non-terminal residue" evidence="7">
    <location>
        <position position="666"/>
    </location>
</feature>
<evidence type="ECO:0000313" key="8">
    <source>
        <dbReference type="Proteomes" id="UP000054359"/>
    </source>
</evidence>
<accession>A0A087SVH2</accession>
<proteinExistence type="inferred from homology"/>
<evidence type="ECO:0000256" key="2">
    <source>
        <dbReference type="ARBA" id="ARBA00022723"/>
    </source>
</evidence>
<evidence type="ECO:0000313" key="7">
    <source>
        <dbReference type="EMBL" id="KFM56861.1"/>
    </source>
</evidence>
<evidence type="ECO:0000259" key="6">
    <source>
        <dbReference type="Pfam" id="PF16188"/>
    </source>
</evidence>
<gene>
    <name evidence="7" type="ORF">X975_07947</name>
</gene>
<keyword evidence="7" id="KW-0031">Aminopeptidase</keyword>